<name>A0AAV9VZS0_9PEZI</name>
<evidence type="ECO:0000313" key="2">
    <source>
        <dbReference type="EMBL" id="KAK6496585.1"/>
    </source>
</evidence>
<dbReference type="Proteomes" id="UP001370758">
    <property type="component" value="Unassembled WGS sequence"/>
</dbReference>
<protein>
    <submittedName>
        <fullName evidence="2">Uncharacterized protein</fullName>
    </submittedName>
</protein>
<proteinExistence type="predicted"/>
<evidence type="ECO:0000256" key="1">
    <source>
        <dbReference type="SAM" id="MobiDB-lite"/>
    </source>
</evidence>
<organism evidence="2 3">
    <name type="scientific">Arthrobotrys musiformis</name>
    <dbReference type="NCBI Taxonomy" id="47236"/>
    <lineage>
        <taxon>Eukaryota</taxon>
        <taxon>Fungi</taxon>
        <taxon>Dikarya</taxon>
        <taxon>Ascomycota</taxon>
        <taxon>Pezizomycotina</taxon>
        <taxon>Orbiliomycetes</taxon>
        <taxon>Orbiliales</taxon>
        <taxon>Orbiliaceae</taxon>
        <taxon>Arthrobotrys</taxon>
    </lineage>
</organism>
<feature type="compositionally biased region" description="Basic and acidic residues" evidence="1">
    <location>
        <begin position="1"/>
        <end position="10"/>
    </location>
</feature>
<evidence type="ECO:0000313" key="3">
    <source>
        <dbReference type="Proteomes" id="UP001370758"/>
    </source>
</evidence>
<keyword evidence="3" id="KW-1185">Reference proteome</keyword>
<comment type="caution">
    <text evidence="2">The sequence shown here is derived from an EMBL/GenBank/DDBJ whole genome shotgun (WGS) entry which is preliminary data.</text>
</comment>
<gene>
    <name evidence="2" type="ORF">TWF481_001582</name>
</gene>
<sequence length="80" mass="9124">MAMVGREEKRKGKSGGSLGEDGDLDWDFGFALQCWGPNNRHNKQAQGQERAIYTTEKRSSARKPRKLEGEDEKETERIQV</sequence>
<feature type="region of interest" description="Disordered" evidence="1">
    <location>
        <begin position="1"/>
        <end position="22"/>
    </location>
</feature>
<dbReference type="EMBL" id="JAVHJL010000010">
    <property type="protein sequence ID" value="KAK6496585.1"/>
    <property type="molecule type" value="Genomic_DNA"/>
</dbReference>
<reference evidence="2 3" key="1">
    <citation type="submission" date="2023-08" db="EMBL/GenBank/DDBJ databases">
        <authorList>
            <person name="Palmer J.M."/>
        </authorList>
    </citation>
    <scope>NUCLEOTIDE SEQUENCE [LARGE SCALE GENOMIC DNA]</scope>
    <source>
        <strain evidence="2 3">TWF481</strain>
    </source>
</reference>
<feature type="region of interest" description="Disordered" evidence="1">
    <location>
        <begin position="35"/>
        <end position="80"/>
    </location>
</feature>
<dbReference type="AlphaFoldDB" id="A0AAV9VZS0"/>
<accession>A0AAV9VZS0</accession>